<feature type="domain" description="ATP-grasp" evidence="5">
    <location>
        <begin position="106"/>
        <end position="319"/>
    </location>
</feature>
<evidence type="ECO:0000256" key="3">
    <source>
        <dbReference type="ARBA" id="ARBA00022840"/>
    </source>
</evidence>
<dbReference type="PANTHER" id="PTHR43585">
    <property type="entry name" value="FUMIPYRROLE BIOSYNTHESIS PROTEIN C"/>
    <property type="match status" value="1"/>
</dbReference>
<evidence type="ECO:0000256" key="4">
    <source>
        <dbReference type="PROSITE-ProRule" id="PRU00409"/>
    </source>
</evidence>
<dbReference type="SUPFAM" id="SSF56059">
    <property type="entry name" value="Glutathione synthetase ATP-binding domain-like"/>
    <property type="match status" value="1"/>
</dbReference>
<dbReference type="InterPro" id="IPR011761">
    <property type="entry name" value="ATP-grasp"/>
</dbReference>
<organism evidence="6 7">
    <name type="scientific">Amycolatopsis marina</name>
    <dbReference type="NCBI Taxonomy" id="490629"/>
    <lineage>
        <taxon>Bacteria</taxon>
        <taxon>Bacillati</taxon>
        <taxon>Actinomycetota</taxon>
        <taxon>Actinomycetes</taxon>
        <taxon>Pseudonocardiales</taxon>
        <taxon>Pseudonocardiaceae</taxon>
        <taxon>Amycolatopsis</taxon>
    </lineage>
</organism>
<keyword evidence="1" id="KW-0436">Ligase</keyword>
<evidence type="ECO:0000256" key="1">
    <source>
        <dbReference type="ARBA" id="ARBA00022598"/>
    </source>
</evidence>
<evidence type="ECO:0000259" key="5">
    <source>
        <dbReference type="PROSITE" id="PS50975"/>
    </source>
</evidence>
<dbReference type="PROSITE" id="PS50975">
    <property type="entry name" value="ATP_GRASP"/>
    <property type="match status" value="1"/>
</dbReference>
<dbReference type="PANTHER" id="PTHR43585:SF2">
    <property type="entry name" value="ATP-GRASP ENZYME FSQD"/>
    <property type="match status" value="1"/>
</dbReference>
<proteinExistence type="predicted"/>
<dbReference type="InterPro" id="IPR052032">
    <property type="entry name" value="ATP-dep_AA_Ligase"/>
</dbReference>
<dbReference type="EMBL" id="FOKG01000011">
    <property type="protein sequence ID" value="SFB44262.1"/>
    <property type="molecule type" value="Genomic_DNA"/>
</dbReference>
<name>A0A1I1B3E3_9PSEU</name>
<dbReference type="GO" id="GO:0046872">
    <property type="term" value="F:metal ion binding"/>
    <property type="evidence" value="ECO:0007669"/>
    <property type="project" value="InterPro"/>
</dbReference>
<protein>
    <submittedName>
        <fullName evidence="6">ATP-grasp domain-containing protein</fullName>
    </submittedName>
</protein>
<evidence type="ECO:0000313" key="6">
    <source>
        <dbReference type="EMBL" id="SFB44262.1"/>
    </source>
</evidence>
<evidence type="ECO:0000313" key="7">
    <source>
        <dbReference type="Proteomes" id="UP000243799"/>
    </source>
</evidence>
<dbReference type="GO" id="GO:0005524">
    <property type="term" value="F:ATP binding"/>
    <property type="evidence" value="ECO:0007669"/>
    <property type="project" value="UniProtKB-UniRule"/>
</dbReference>
<keyword evidence="3 4" id="KW-0067">ATP-binding</keyword>
<dbReference type="Gene3D" id="3.30.470.20">
    <property type="entry name" value="ATP-grasp fold, B domain"/>
    <property type="match status" value="1"/>
</dbReference>
<keyword evidence="2 4" id="KW-0547">Nucleotide-binding</keyword>
<reference evidence="7" key="1">
    <citation type="submission" date="2016-10" db="EMBL/GenBank/DDBJ databases">
        <authorList>
            <person name="Varghese N."/>
            <person name="Submissions S."/>
        </authorList>
    </citation>
    <scope>NUCLEOTIDE SEQUENCE [LARGE SCALE GENOMIC DNA]</scope>
    <source>
        <strain evidence="7">CGMCC 4.3568</strain>
    </source>
</reference>
<dbReference type="STRING" id="490629.SAMN05216266_111183"/>
<dbReference type="GO" id="GO:0016874">
    <property type="term" value="F:ligase activity"/>
    <property type="evidence" value="ECO:0007669"/>
    <property type="project" value="UniProtKB-KW"/>
</dbReference>
<gene>
    <name evidence="6" type="ORF">SAMN05216266_111183</name>
</gene>
<dbReference type="Proteomes" id="UP000243799">
    <property type="component" value="Unassembled WGS sequence"/>
</dbReference>
<keyword evidence="7" id="KW-1185">Reference proteome</keyword>
<dbReference type="Pfam" id="PF13535">
    <property type="entry name" value="ATP-grasp_4"/>
    <property type="match status" value="1"/>
</dbReference>
<evidence type="ECO:0000256" key="2">
    <source>
        <dbReference type="ARBA" id="ARBA00022741"/>
    </source>
</evidence>
<dbReference type="OrthoDB" id="8441067at2"/>
<dbReference type="AlphaFoldDB" id="A0A1I1B3E3"/>
<accession>A0A1I1B3E3</accession>
<sequence>MSENVFVLGLDPDNLETLRDVRGLNTYRFHPLLSVDELLAAEHIEFDDLLAKADQQLRAFQDPINAVVGYWDFPVSSMVPILCARFGLRSATLESVLKCEHKYWSRLEQQQVIDEHPRFGLVELDDESPPDGVRYPLWVKPVKSFSSELAFEVHDDTEFRDAMTEIRAGIGRVGQAFDTVLAYVDLPPEVADAGGQACLAEESVSGKQVTVEGYSTGDDIHVYGIIDSHTYPDSPSFLRYQYPSTLPDPVLERMARISTKVIDRIGLASVAFNIEYFWDPETDEINLLEVNPRHSQSHARLFDDVDGLPNHQCMVRLALGLDPALPHREGPYDLAAKWWARRFTDGVVRRAPTPKEVAEIERSIEGTSIHLLAQEGDRLSELPEQDSYSFAYATIHTAAADEAELSAKYDRCLEALSFEFDDAREPGSGREQENR</sequence>
<dbReference type="RefSeq" id="WP_091674653.1">
    <property type="nucleotide sequence ID" value="NZ_FOKG01000011.1"/>
</dbReference>